<dbReference type="InterPro" id="IPR022742">
    <property type="entry name" value="Hydrolase_4"/>
</dbReference>
<feature type="domain" description="Serine aminopeptidase S33" evidence="3">
    <location>
        <begin position="29"/>
        <end position="158"/>
    </location>
</feature>
<evidence type="ECO:0000256" key="2">
    <source>
        <dbReference type="ARBA" id="ARBA00022801"/>
    </source>
</evidence>
<evidence type="ECO:0000313" key="5">
    <source>
        <dbReference type="Proteomes" id="UP001432000"/>
    </source>
</evidence>
<name>A0ABZ2PED8_9NOCA</name>
<dbReference type="RefSeq" id="WP_338886728.1">
    <property type="nucleotide sequence ID" value="NZ_CP147846.1"/>
</dbReference>
<dbReference type="SUPFAM" id="SSF53474">
    <property type="entry name" value="alpha/beta-Hydrolases"/>
    <property type="match status" value="1"/>
</dbReference>
<dbReference type="InterPro" id="IPR050261">
    <property type="entry name" value="FrsA_esterase"/>
</dbReference>
<comment type="similarity">
    <text evidence="1">Belongs to the AB hydrolase superfamily.</text>
</comment>
<evidence type="ECO:0000256" key="1">
    <source>
        <dbReference type="ARBA" id="ARBA00008645"/>
    </source>
</evidence>
<gene>
    <name evidence="4" type="ORF">WDS16_18805</name>
</gene>
<dbReference type="Gene3D" id="3.40.50.1820">
    <property type="entry name" value="alpha/beta hydrolase"/>
    <property type="match status" value="1"/>
</dbReference>
<accession>A0ABZ2PED8</accession>
<dbReference type="PANTHER" id="PTHR22946">
    <property type="entry name" value="DIENELACTONE HYDROLASE DOMAIN-CONTAINING PROTEIN-RELATED"/>
    <property type="match status" value="1"/>
</dbReference>
<keyword evidence="2 4" id="KW-0378">Hydrolase</keyword>
<dbReference type="EMBL" id="CP147846">
    <property type="protein sequence ID" value="WXG67289.1"/>
    <property type="molecule type" value="Genomic_DNA"/>
</dbReference>
<evidence type="ECO:0000259" key="3">
    <source>
        <dbReference type="Pfam" id="PF12146"/>
    </source>
</evidence>
<dbReference type="InterPro" id="IPR029058">
    <property type="entry name" value="AB_hydrolase_fold"/>
</dbReference>
<organism evidence="4 5">
    <name type="scientific">Rhodococcus sovatensis</name>
    <dbReference type="NCBI Taxonomy" id="1805840"/>
    <lineage>
        <taxon>Bacteria</taxon>
        <taxon>Bacillati</taxon>
        <taxon>Actinomycetota</taxon>
        <taxon>Actinomycetes</taxon>
        <taxon>Mycobacteriales</taxon>
        <taxon>Nocardiaceae</taxon>
        <taxon>Rhodococcus</taxon>
    </lineage>
</organism>
<dbReference type="Pfam" id="PF12146">
    <property type="entry name" value="Hydrolase_4"/>
    <property type="match status" value="1"/>
</dbReference>
<proteinExistence type="inferred from homology"/>
<reference evidence="4 5" key="1">
    <citation type="submission" date="2024-03" db="EMBL/GenBank/DDBJ databases">
        <title>Natural products discovery in diverse microorganisms through a two-stage MS feature dereplication strategy.</title>
        <authorList>
            <person name="Zhang R."/>
        </authorList>
    </citation>
    <scope>NUCLEOTIDE SEQUENCE [LARGE SCALE GENOMIC DNA]</scope>
    <source>
        <strain evidence="4 5">18930</strain>
    </source>
</reference>
<sequence>MTKRYDVRFPSGSVDCSAWFYEGAVGAPVIVMGHGLGGVKSMRLDAFASRFAAEGYSCLVFDYRHFGDSEGEPRQLLDIDRQLQDWASAIAYARSRGSESGSDSVVLWGTSFGGGHVIVAAARDGGVAAVVSQCPFTDGVASALATSPLVAARVTARAVRDRVGSLLGREPTFIPLAGPPGSTALMSASDALDGYLALVPEGKTFRNEVLARVGLDIPLRRPGRHAGKVTCPIMFSVCETDTVAPAKATLRHAKRAPKGEVVVYPDGHFDIYVGDAFDRVVVDQIEFLSRVAPAVKPQ</sequence>
<dbReference type="GO" id="GO:0016787">
    <property type="term" value="F:hydrolase activity"/>
    <property type="evidence" value="ECO:0007669"/>
    <property type="project" value="UniProtKB-KW"/>
</dbReference>
<dbReference type="PANTHER" id="PTHR22946:SF9">
    <property type="entry name" value="POLYKETIDE TRANSFERASE AF380"/>
    <property type="match status" value="1"/>
</dbReference>
<keyword evidence="5" id="KW-1185">Reference proteome</keyword>
<protein>
    <submittedName>
        <fullName evidence="4">Alpha/beta fold hydrolase</fullName>
    </submittedName>
</protein>
<evidence type="ECO:0000313" key="4">
    <source>
        <dbReference type="EMBL" id="WXG67289.1"/>
    </source>
</evidence>
<dbReference type="Proteomes" id="UP001432000">
    <property type="component" value="Chromosome"/>
</dbReference>